<dbReference type="EMBL" id="JBJURJ010000008">
    <property type="protein sequence ID" value="MFM9329508.1"/>
    <property type="molecule type" value="Genomic_DNA"/>
</dbReference>
<gene>
    <name evidence="1" type="ORF">ACI1P1_14540</name>
</gene>
<proteinExistence type="predicted"/>
<name>A0ACC7NXN3_9BACL</name>
<sequence length="366" mass="40537">MSLSYRFTFSPENRGEDWIVLEQETGFSWNTGYGFSMPPAFSRYEDLMDSWPGDYFVPMKPSFLVNVPKGNYTVGVSYTGLAEGAALTVKEGRGRIVLDHAPAGAGESIREEFAMHVCDGQLKLAWDAEGVRVETIEIVHAPMLPTLFLAGDSTVTDQPSAGYPYTGWGQAIGKFLNANIAVDNHARSGRSSRSFIVEDRLNRIWKLIKAGDVLVIQFAHNDEKEDERGTEAYSTYKEFLTRYIEGARERGALPVLVSAMQRRFFEEDGTIKDTHGDYIPAMEELARELEVPYINLAAKSRALLEQVGDEPSKVLFMWTAPGEYAGLPDGTTDNTHFSEKGALAIAGLVAEGIRELNLPALSDCLR</sequence>
<accession>A0ACC7NXN3</accession>
<organism evidence="1 2">
    <name type="scientific">Paenibacillus mesotrionivorans</name>
    <dbReference type="NCBI Taxonomy" id="3160968"/>
    <lineage>
        <taxon>Bacteria</taxon>
        <taxon>Bacillati</taxon>
        <taxon>Bacillota</taxon>
        <taxon>Bacilli</taxon>
        <taxon>Bacillales</taxon>
        <taxon>Paenibacillaceae</taxon>
        <taxon>Paenibacillus</taxon>
    </lineage>
</organism>
<keyword evidence="2" id="KW-1185">Reference proteome</keyword>
<dbReference type="Proteomes" id="UP001631969">
    <property type="component" value="Unassembled WGS sequence"/>
</dbReference>
<comment type="caution">
    <text evidence="1">The sequence shown here is derived from an EMBL/GenBank/DDBJ whole genome shotgun (WGS) entry which is preliminary data.</text>
</comment>
<evidence type="ECO:0000313" key="1">
    <source>
        <dbReference type="EMBL" id="MFM9329508.1"/>
    </source>
</evidence>
<protein>
    <submittedName>
        <fullName evidence="1">Rhamnogalacturonan acetylesterase</fullName>
    </submittedName>
</protein>
<evidence type="ECO:0000313" key="2">
    <source>
        <dbReference type="Proteomes" id="UP001631969"/>
    </source>
</evidence>
<reference evidence="1" key="1">
    <citation type="submission" date="2024-12" db="EMBL/GenBank/DDBJ databases">
        <authorList>
            <person name="Wu N."/>
        </authorList>
    </citation>
    <scope>NUCLEOTIDE SEQUENCE</scope>
    <source>
        <strain evidence="1">P15</strain>
    </source>
</reference>